<evidence type="ECO:0000313" key="9">
    <source>
        <dbReference type="EMBL" id="SSX14674.1"/>
    </source>
</evidence>
<keyword evidence="5" id="KW-0479">Metal-binding</keyword>
<dbReference type="PANTHER" id="PTHR22930:SF269">
    <property type="entry name" value="NUCLEASE HARBI1-LIKE PROTEIN"/>
    <property type="match status" value="1"/>
</dbReference>
<dbReference type="GO" id="GO:0016787">
    <property type="term" value="F:hydrolase activity"/>
    <property type="evidence" value="ECO:0007669"/>
    <property type="project" value="UniProtKB-KW"/>
</dbReference>
<evidence type="ECO:0000256" key="4">
    <source>
        <dbReference type="ARBA" id="ARBA00022722"/>
    </source>
</evidence>
<reference evidence="9" key="1">
    <citation type="submission" date="2018-04" db="EMBL/GenBank/DDBJ databases">
        <authorList>
            <person name="Go L.Y."/>
            <person name="Mitchell J.A."/>
        </authorList>
    </citation>
    <scope>NUCLEOTIDE SEQUENCE</scope>
    <source>
        <tissue evidence="9">Whole organism</tissue>
    </source>
</reference>
<organism evidence="9">
    <name type="scientific">Culicoides sonorensis</name>
    <name type="common">Biting midge</name>
    <dbReference type="NCBI Taxonomy" id="179676"/>
    <lineage>
        <taxon>Eukaryota</taxon>
        <taxon>Metazoa</taxon>
        <taxon>Ecdysozoa</taxon>
        <taxon>Arthropoda</taxon>
        <taxon>Hexapoda</taxon>
        <taxon>Insecta</taxon>
        <taxon>Pterygota</taxon>
        <taxon>Neoptera</taxon>
        <taxon>Endopterygota</taxon>
        <taxon>Diptera</taxon>
        <taxon>Nematocera</taxon>
        <taxon>Chironomoidea</taxon>
        <taxon>Ceratopogonidae</taxon>
        <taxon>Ceratopogoninae</taxon>
        <taxon>Culicoides</taxon>
        <taxon>Monoculicoides</taxon>
    </lineage>
</organism>
<dbReference type="EMBL" id="UFQS01002789">
    <property type="protein sequence ID" value="SSX14674.1"/>
    <property type="molecule type" value="Genomic_DNA"/>
</dbReference>
<keyword evidence="6" id="KW-0378">Hydrolase</keyword>
<dbReference type="PANTHER" id="PTHR22930">
    <property type="match status" value="1"/>
</dbReference>
<comment type="subcellular location">
    <subcellularLocation>
        <location evidence="2">Nucleus</location>
    </subcellularLocation>
</comment>
<keyword evidence="4" id="KW-0540">Nuclease</keyword>
<dbReference type="VEuPathDB" id="VectorBase:CSON007312"/>
<dbReference type="InterPro" id="IPR045249">
    <property type="entry name" value="HARBI1-like"/>
</dbReference>
<dbReference type="AlphaFoldDB" id="A0A336LBA8"/>
<sequence length="362" mass="41728">MSTNYLIYDFLNQVKEKREKRKKQYGIHPFHKQYRDTLGFSNNIRILRDYPLKFFDVFRMSPEQYDSILSSVSNDLMKLARNAFIPKLRLDVTLRYICSGLPVVEVANEFMIGECTASGIIFETCEAIVKNFKKFVNFPSSQSEWYNIAYQFYERNGIPNCIGCIDGKHIWVKKPANSGSAYKNYKNGFSLSLLAICDANYKFIYYDVGGFGSESESDSGIFKNSVLYTRMKCSQLGLPPAEYNNIVRAFIPFAFYGDAAFGLDTHMMRTFEGKLLPEVEKYFNYKHSSTRIAIEQAFGILVSRFRLLNSAMNVYVKKAEVIVAACIILHNFLMTESENVSESEYDYINDQQNMETLPNPKK</sequence>
<feature type="domain" description="DDE Tnp4" evidence="8">
    <location>
        <begin position="165"/>
        <end position="331"/>
    </location>
</feature>
<evidence type="ECO:0000259" key="8">
    <source>
        <dbReference type="Pfam" id="PF13359"/>
    </source>
</evidence>
<evidence type="ECO:0000256" key="6">
    <source>
        <dbReference type="ARBA" id="ARBA00022801"/>
    </source>
</evidence>
<evidence type="ECO:0000256" key="5">
    <source>
        <dbReference type="ARBA" id="ARBA00022723"/>
    </source>
</evidence>
<dbReference type="GO" id="GO:0005634">
    <property type="term" value="C:nucleus"/>
    <property type="evidence" value="ECO:0007669"/>
    <property type="project" value="UniProtKB-SubCell"/>
</dbReference>
<dbReference type="InterPro" id="IPR027806">
    <property type="entry name" value="HARBI1_dom"/>
</dbReference>
<keyword evidence="7" id="KW-0539">Nucleus</keyword>
<dbReference type="Pfam" id="PF13359">
    <property type="entry name" value="DDE_Tnp_4"/>
    <property type="match status" value="1"/>
</dbReference>
<evidence type="ECO:0000256" key="2">
    <source>
        <dbReference type="ARBA" id="ARBA00004123"/>
    </source>
</evidence>
<evidence type="ECO:0000256" key="3">
    <source>
        <dbReference type="ARBA" id="ARBA00006958"/>
    </source>
</evidence>
<evidence type="ECO:0000256" key="1">
    <source>
        <dbReference type="ARBA" id="ARBA00001968"/>
    </source>
</evidence>
<evidence type="ECO:0000256" key="7">
    <source>
        <dbReference type="ARBA" id="ARBA00023242"/>
    </source>
</evidence>
<dbReference type="EMBL" id="UFQT01002789">
    <property type="protein sequence ID" value="SSX34071.1"/>
    <property type="molecule type" value="Genomic_DNA"/>
</dbReference>
<proteinExistence type="inferred from homology"/>
<name>A0A336LBA8_CULSO</name>
<dbReference type="GO" id="GO:0004518">
    <property type="term" value="F:nuclease activity"/>
    <property type="evidence" value="ECO:0007669"/>
    <property type="project" value="UniProtKB-KW"/>
</dbReference>
<gene>
    <name evidence="9" type="primary">CSON007312</name>
</gene>
<reference evidence="10" key="2">
    <citation type="submission" date="2018-07" db="EMBL/GenBank/DDBJ databases">
        <authorList>
            <person name="Quirk P.G."/>
            <person name="Krulwich T.A."/>
        </authorList>
    </citation>
    <scope>NUCLEOTIDE SEQUENCE</scope>
</reference>
<comment type="similarity">
    <text evidence="3">Belongs to the HARBI1 family.</text>
</comment>
<dbReference type="GO" id="GO:0046872">
    <property type="term" value="F:metal ion binding"/>
    <property type="evidence" value="ECO:0007669"/>
    <property type="project" value="UniProtKB-KW"/>
</dbReference>
<comment type="cofactor">
    <cofactor evidence="1">
        <name>a divalent metal cation</name>
        <dbReference type="ChEBI" id="CHEBI:60240"/>
    </cofactor>
</comment>
<evidence type="ECO:0000313" key="10">
    <source>
        <dbReference type="EMBL" id="SSX34071.1"/>
    </source>
</evidence>
<protein>
    <submittedName>
        <fullName evidence="9">CSON007312 protein</fullName>
    </submittedName>
</protein>
<dbReference type="OMA" id="GFWEKWN"/>
<accession>A0A336LBA8</accession>